<reference evidence="1 2" key="1">
    <citation type="journal article" date="2022" name="DNA Res.">
        <title>Chromosomal-level genome assembly of the orchid tree Bauhinia variegata (Leguminosae; Cercidoideae) supports the allotetraploid origin hypothesis of Bauhinia.</title>
        <authorList>
            <person name="Zhong Y."/>
            <person name="Chen Y."/>
            <person name="Zheng D."/>
            <person name="Pang J."/>
            <person name="Liu Y."/>
            <person name="Luo S."/>
            <person name="Meng S."/>
            <person name="Qian L."/>
            <person name="Wei D."/>
            <person name="Dai S."/>
            <person name="Zhou R."/>
        </authorList>
    </citation>
    <scope>NUCLEOTIDE SEQUENCE [LARGE SCALE GENOMIC DNA]</scope>
    <source>
        <strain evidence="1">BV-YZ2020</strain>
    </source>
</reference>
<comment type="caution">
    <text evidence="1">The sequence shown here is derived from an EMBL/GenBank/DDBJ whole genome shotgun (WGS) entry which is preliminary data.</text>
</comment>
<gene>
    <name evidence="1" type="ORF">L6164_037267</name>
</gene>
<name>A0ACB9KJL1_BAUVA</name>
<organism evidence="1 2">
    <name type="scientific">Bauhinia variegata</name>
    <name type="common">Purple orchid tree</name>
    <name type="synonym">Phanera variegata</name>
    <dbReference type="NCBI Taxonomy" id="167791"/>
    <lineage>
        <taxon>Eukaryota</taxon>
        <taxon>Viridiplantae</taxon>
        <taxon>Streptophyta</taxon>
        <taxon>Embryophyta</taxon>
        <taxon>Tracheophyta</taxon>
        <taxon>Spermatophyta</taxon>
        <taxon>Magnoliopsida</taxon>
        <taxon>eudicotyledons</taxon>
        <taxon>Gunneridae</taxon>
        <taxon>Pentapetalae</taxon>
        <taxon>rosids</taxon>
        <taxon>fabids</taxon>
        <taxon>Fabales</taxon>
        <taxon>Fabaceae</taxon>
        <taxon>Cercidoideae</taxon>
        <taxon>Cercideae</taxon>
        <taxon>Bauhiniinae</taxon>
        <taxon>Bauhinia</taxon>
    </lineage>
</organism>
<sequence>MAASSSNSNPPISSETQTRNWLDLPHDVMSTIFLKLGPIEIFNSVQLVCSLWRKICKDPLMWRKIDLNHLSDIHDMNYYDLEGMCRHAIDRSCGQLVDINLEYFGTDELLKYITDSTCNLRHLRLACCYSISDEGLNGVAAKLPMLEEFDSSHCQLSKDSLEAIGRFCPHLKSFKFNSQVFRHLCVESDDEAFAIAETMPGLRHLQLIGNKLTNDGLLAIMDKCPHLESLDLRRCFNINLGGCLGKRCAEQIKHLRLPSDPTDDYPFQAEVEDDGYGSYDEDYPSGISDIDFLSEDDYDYYVFSGESENEFSDDVDFHSE</sequence>
<protein>
    <submittedName>
        <fullName evidence="1">Uncharacterized protein</fullName>
    </submittedName>
</protein>
<dbReference type="Proteomes" id="UP000828941">
    <property type="component" value="Chromosome 14"/>
</dbReference>
<proteinExistence type="predicted"/>
<accession>A0ACB9KJL1</accession>
<keyword evidence="2" id="KW-1185">Reference proteome</keyword>
<evidence type="ECO:0000313" key="1">
    <source>
        <dbReference type="EMBL" id="KAI4297373.1"/>
    </source>
</evidence>
<dbReference type="EMBL" id="CM039439">
    <property type="protein sequence ID" value="KAI4297373.1"/>
    <property type="molecule type" value="Genomic_DNA"/>
</dbReference>
<evidence type="ECO:0000313" key="2">
    <source>
        <dbReference type="Proteomes" id="UP000828941"/>
    </source>
</evidence>